<proteinExistence type="predicted"/>
<reference evidence="2" key="1">
    <citation type="submission" date="2023-10" db="EMBL/GenBank/DDBJ databases">
        <authorList>
            <person name="Chen Y."/>
            <person name="Shah S."/>
            <person name="Dougan E. K."/>
            <person name="Thang M."/>
            <person name="Chan C."/>
        </authorList>
    </citation>
    <scope>NUCLEOTIDE SEQUENCE [LARGE SCALE GENOMIC DNA]</scope>
</reference>
<feature type="non-terminal residue" evidence="2">
    <location>
        <position position="1"/>
    </location>
</feature>
<gene>
    <name evidence="2" type="ORF">PCOR1329_LOCUS26161</name>
</gene>
<accession>A0ABN9S395</accession>
<dbReference type="Proteomes" id="UP001189429">
    <property type="component" value="Unassembled WGS sequence"/>
</dbReference>
<keyword evidence="1" id="KW-0812">Transmembrane</keyword>
<name>A0ABN9S395_9DINO</name>
<evidence type="ECO:0000313" key="2">
    <source>
        <dbReference type="EMBL" id="CAK0826235.1"/>
    </source>
</evidence>
<comment type="caution">
    <text evidence="2">The sequence shown here is derived from an EMBL/GenBank/DDBJ whole genome shotgun (WGS) entry which is preliminary data.</text>
</comment>
<feature type="transmembrane region" description="Helical" evidence="1">
    <location>
        <begin position="145"/>
        <end position="161"/>
    </location>
</feature>
<keyword evidence="1" id="KW-0472">Membrane</keyword>
<sequence>EDWEAGGVVQDVVTDGPLQLGDIEMPVGSIMVAFQNGAALKWVWAQDVPARLRREGGSDGDAFDLDDWAATNSGGAAEVFGFSAGEDAEVWSNSKGEWIPCLVQAVFVRETEADGFTVPPNTIKVESEAGTKYLMAFGSARHRALLLRFLLLLLLLLRLLLL</sequence>
<organism evidence="2 3">
    <name type="scientific">Prorocentrum cordatum</name>
    <dbReference type="NCBI Taxonomy" id="2364126"/>
    <lineage>
        <taxon>Eukaryota</taxon>
        <taxon>Sar</taxon>
        <taxon>Alveolata</taxon>
        <taxon>Dinophyceae</taxon>
        <taxon>Prorocentrales</taxon>
        <taxon>Prorocentraceae</taxon>
        <taxon>Prorocentrum</taxon>
    </lineage>
</organism>
<feature type="non-terminal residue" evidence="2">
    <location>
        <position position="162"/>
    </location>
</feature>
<keyword evidence="3" id="KW-1185">Reference proteome</keyword>
<protein>
    <submittedName>
        <fullName evidence="2">Uncharacterized protein</fullName>
    </submittedName>
</protein>
<evidence type="ECO:0000313" key="3">
    <source>
        <dbReference type="Proteomes" id="UP001189429"/>
    </source>
</evidence>
<evidence type="ECO:0000256" key="1">
    <source>
        <dbReference type="SAM" id="Phobius"/>
    </source>
</evidence>
<keyword evidence="1" id="KW-1133">Transmembrane helix</keyword>
<dbReference type="EMBL" id="CAUYUJ010009252">
    <property type="protein sequence ID" value="CAK0826235.1"/>
    <property type="molecule type" value="Genomic_DNA"/>
</dbReference>